<dbReference type="SUPFAM" id="SSF46785">
    <property type="entry name" value="Winged helix' DNA-binding domain"/>
    <property type="match status" value="1"/>
</dbReference>
<name>A0A542UIY6_9ACTN</name>
<sequence>MDEPGFPNVLCRCVRHDDIERQAIANQQSGEWGFLTNDARVLLATARDTVTRIRDLAAVCHITERTAQRVVADLEQAGYLSREREGRRTRYTIHLDRRLRHPAEAHLPVRALLELVTGHGRRIIPGRAGEGQNGTLGDSQDRPRTGRFVTALPAQARNGRSRG</sequence>
<organism evidence="3 4">
    <name type="scientific">Streptomyces puniciscabiei</name>
    <dbReference type="NCBI Taxonomy" id="164348"/>
    <lineage>
        <taxon>Bacteria</taxon>
        <taxon>Bacillati</taxon>
        <taxon>Actinomycetota</taxon>
        <taxon>Actinomycetes</taxon>
        <taxon>Kitasatosporales</taxon>
        <taxon>Streptomycetaceae</taxon>
        <taxon>Streptomyces</taxon>
    </lineage>
</organism>
<dbReference type="EMBL" id="VFNX01000001">
    <property type="protein sequence ID" value="TQK99031.1"/>
    <property type="molecule type" value="Genomic_DNA"/>
</dbReference>
<proteinExistence type="predicted"/>
<dbReference type="AlphaFoldDB" id="A0A542UIY6"/>
<feature type="domain" description="HTH marR-type" evidence="2">
    <location>
        <begin position="33"/>
        <end position="87"/>
    </location>
</feature>
<dbReference type="Gene3D" id="1.10.10.10">
    <property type="entry name" value="Winged helix-like DNA-binding domain superfamily/Winged helix DNA-binding domain"/>
    <property type="match status" value="1"/>
</dbReference>
<accession>A0A542UIY6</accession>
<dbReference type="Proteomes" id="UP000318103">
    <property type="component" value="Unassembled WGS sequence"/>
</dbReference>
<dbReference type="OrthoDB" id="371140at2"/>
<reference evidence="3 4" key="1">
    <citation type="submission" date="2019-06" db="EMBL/GenBank/DDBJ databases">
        <title>Sequencing the genomes of 1000 actinobacteria strains.</title>
        <authorList>
            <person name="Klenk H.-P."/>
        </authorList>
    </citation>
    <scope>NUCLEOTIDE SEQUENCE [LARGE SCALE GENOMIC DNA]</scope>
    <source>
        <strain evidence="3 4">DSM 41929</strain>
    </source>
</reference>
<dbReference type="InterPro" id="IPR036388">
    <property type="entry name" value="WH-like_DNA-bd_sf"/>
</dbReference>
<dbReference type="RefSeq" id="WP_063797075.1">
    <property type="nucleotide sequence ID" value="NZ_JBPJFI010000001.1"/>
</dbReference>
<keyword evidence="4" id="KW-1185">Reference proteome</keyword>
<evidence type="ECO:0000313" key="4">
    <source>
        <dbReference type="Proteomes" id="UP000318103"/>
    </source>
</evidence>
<protein>
    <submittedName>
        <fullName evidence="3">MarR family protein</fullName>
    </submittedName>
</protein>
<evidence type="ECO:0000259" key="2">
    <source>
        <dbReference type="Pfam" id="PF12802"/>
    </source>
</evidence>
<evidence type="ECO:0000256" key="1">
    <source>
        <dbReference type="SAM" id="MobiDB-lite"/>
    </source>
</evidence>
<evidence type="ECO:0000313" key="3">
    <source>
        <dbReference type="EMBL" id="TQK99031.1"/>
    </source>
</evidence>
<dbReference type="InterPro" id="IPR036390">
    <property type="entry name" value="WH_DNA-bd_sf"/>
</dbReference>
<dbReference type="InterPro" id="IPR000835">
    <property type="entry name" value="HTH_MarR-typ"/>
</dbReference>
<dbReference type="Pfam" id="PF12802">
    <property type="entry name" value="MarR_2"/>
    <property type="match status" value="1"/>
</dbReference>
<gene>
    <name evidence="3" type="ORF">FB563_4085</name>
</gene>
<feature type="region of interest" description="Disordered" evidence="1">
    <location>
        <begin position="124"/>
        <end position="147"/>
    </location>
</feature>
<comment type="caution">
    <text evidence="3">The sequence shown here is derived from an EMBL/GenBank/DDBJ whole genome shotgun (WGS) entry which is preliminary data.</text>
</comment>